<dbReference type="InterPro" id="IPR014189">
    <property type="entry name" value="Quinone_OxRdtase_PIG3"/>
</dbReference>
<evidence type="ECO:0000256" key="2">
    <source>
        <dbReference type="ARBA" id="ARBA00023002"/>
    </source>
</evidence>
<dbReference type="STRING" id="569365.A0A0D1ZTR2"/>
<dbReference type="PANTHER" id="PTHR48106:SF18">
    <property type="entry name" value="QUINONE OXIDOREDUCTASE PIG3"/>
    <property type="match status" value="1"/>
</dbReference>
<dbReference type="InterPro" id="IPR020843">
    <property type="entry name" value="ER"/>
</dbReference>
<dbReference type="Pfam" id="PF08240">
    <property type="entry name" value="ADH_N"/>
    <property type="match status" value="1"/>
</dbReference>
<dbReference type="RefSeq" id="XP_016251677.1">
    <property type="nucleotide sequence ID" value="XM_016389775.1"/>
</dbReference>
<reference evidence="4 5" key="1">
    <citation type="submission" date="2015-01" db="EMBL/GenBank/DDBJ databases">
        <title>The Genome Sequence of Cladophialophora immunda CBS83496.</title>
        <authorList>
            <consortium name="The Broad Institute Genomics Platform"/>
            <person name="Cuomo C."/>
            <person name="de Hoog S."/>
            <person name="Gorbushina A."/>
            <person name="Stielow B."/>
            <person name="Teixiera M."/>
            <person name="Abouelleil A."/>
            <person name="Chapman S.B."/>
            <person name="Priest M."/>
            <person name="Young S.K."/>
            <person name="Wortman J."/>
            <person name="Nusbaum C."/>
            <person name="Birren B."/>
        </authorList>
    </citation>
    <scope>NUCLEOTIDE SEQUENCE [LARGE SCALE GENOMIC DNA]</scope>
    <source>
        <strain evidence="4 5">CBS 83496</strain>
    </source>
</reference>
<dbReference type="GO" id="GO:0070402">
    <property type="term" value="F:NADPH binding"/>
    <property type="evidence" value="ECO:0007669"/>
    <property type="project" value="TreeGrafter"/>
</dbReference>
<dbReference type="GO" id="GO:0016651">
    <property type="term" value="F:oxidoreductase activity, acting on NAD(P)H"/>
    <property type="evidence" value="ECO:0007669"/>
    <property type="project" value="TreeGrafter"/>
</dbReference>
<dbReference type="GeneID" id="27342303"/>
<organism evidence="4 5">
    <name type="scientific">Cladophialophora immunda</name>
    <dbReference type="NCBI Taxonomy" id="569365"/>
    <lineage>
        <taxon>Eukaryota</taxon>
        <taxon>Fungi</taxon>
        <taxon>Dikarya</taxon>
        <taxon>Ascomycota</taxon>
        <taxon>Pezizomycotina</taxon>
        <taxon>Eurotiomycetes</taxon>
        <taxon>Chaetothyriomycetidae</taxon>
        <taxon>Chaetothyriales</taxon>
        <taxon>Herpotrichiellaceae</taxon>
        <taxon>Cladophialophora</taxon>
    </lineage>
</organism>
<dbReference type="Pfam" id="PF00107">
    <property type="entry name" value="ADH_zinc_N"/>
    <property type="match status" value="1"/>
</dbReference>
<gene>
    <name evidence="4" type="ORF">PV07_03109</name>
</gene>
<dbReference type="InterPro" id="IPR011032">
    <property type="entry name" value="GroES-like_sf"/>
</dbReference>
<dbReference type="SMART" id="SM00829">
    <property type="entry name" value="PKS_ER"/>
    <property type="match status" value="1"/>
</dbReference>
<dbReference type="Proteomes" id="UP000054466">
    <property type="component" value="Unassembled WGS sequence"/>
</dbReference>
<dbReference type="InterPro" id="IPR013154">
    <property type="entry name" value="ADH-like_N"/>
</dbReference>
<dbReference type="AlphaFoldDB" id="A0A0D1ZTR2"/>
<proteinExistence type="predicted"/>
<protein>
    <recommendedName>
        <fullName evidence="3">Enoyl reductase (ER) domain-containing protein</fullName>
    </recommendedName>
</protein>
<evidence type="ECO:0000259" key="3">
    <source>
        <dbReference type="SMART" id="SM00829"/>
    </source>
</evidence>
<dbReference type="EMBL" id="KN847041">
    <property type="protein sequence ID" value="KIW31461.1"/>
    <property type="molecule type" value="Genomic_DNA"/>
</dbReference>
<dbReference type="NCBIfam" id="TIGR02824">
    <property type="entry name" value="quinone_pig3"/>
    <property type="match status" value="1"/>
</dbReference>
<keyword evidence="1" id="KW-0521">NADP</keyword>
<dbReference type="InterPro" id="IPR013149">
    <property type="entry name" value="ADH-like_C"/>
</dbReference>
<dbReference type="Gene3D" id="3.40.50.720">
    <property type="entry name" value="NAD(P)-binding Rossmann-like Domain"/>
    <property type="match status" value="1"/>
</dbReference>
<keyword evidence="5" id="KW-1185">Reference proteome</keyword>
<keyword evidence="2" id="KW-0560">Oxidoreductase</keyword>
<dbReference type="VEuPathDB" id="FungiDB:PV07_03109"/>
<dbReference type="Gene3D" id="3.90.180.10">
    <property type="entry name" value="Medium-chain alcohol dehydrogenases, catalytic domain"/>
    <property type="match status" value="1"/>
</dbReference>
<dbReference type="OrthoDB" id="203908at2759"/>
<evidence type="ECO:0000256" key="1">
    <source>
        <dbReference type="ARBA" id="ARBA00022857"/>
    </source>
</evidence>
<sequence length="331" mass="35938">MRAIDIKGGKGPLSALFINENAPKPVATRNQALVRIRAFGLNRMDILQREGRYAVPPQAPSTLGVEFSGTIEAIATEQGSFNLGDEVFGLAYGGAYAEYIAVSTHTLIHKPKNLTWEEAAGIPETWFTALQAMYFVGGYKPGQSILWHAGAGGVALAGIQLAKADGASAIYVTTSTQEKIDFCKSAGATEGFNYKNGDWAADLLQYTNGKGVDLIIDVVGAGYFNQNLEAVAQEGHIVSLGTLGGAVIQQPVDISRFLKKRIRYEGSTLRSRNEQYQGKLRDRIIEIALPKFVDGSFKVYIERVFDWKDIQAAHELLAANTTKGKIICMIS</sequence>
<accession>A0A0D1ZTR2</accession>
<dbReference type="CDD" id="cd05276">
    <property type="entry name" value="p53_inducible_oxidoreductase"/>
    <property type="match status" value="1"/>
</dbReference>
<dbReference type="SUPFAM" id="SSF51735">
    <property type="entry name" value="NAD(P)-binding Rossmann-fold domains"/>
    <property type="match status" value="1"/>
</dbReference>
<feature type="domain" description="Enoyl reductase (ER)" evidence="3">
    <location>
        <begin position="11"/>
        <end position="328"/>
    </location>
</feature>
<dbReference type="InterPro" id="IPR036291">
    <property type="entry name" value="NAD(P)-bd_dom_sf"/>
</dbReference>
<evidence type="ECO:0000313" key="4">
    <source>
        <dbReference type="EMBL" id="KIW31461.1"/>
    </source>
</evidence>
<dbReference type="SUPFAM" id="SSF50129">
    <property type="entry name" value="GroES-like"/>
    <property type="match status" value="1"/>
</dbReference>
<evidence type="ECO:0000313" key="5">
    <source>
        <dbReference type="Proteomes" id="UP000054466"/>
    </source>
</evidence>
<name>A0A0D1ZTR2_9EURO</name>
<dbReference type="PANTHER" id="PTHR48106">
    <property type="entry name" value="QUINONE OXIDOREDUCTASE PIG3-RELATED"/>
    <property type="match status" value="1"/>
</dbReference>
<dbReference type="HOGENOM" id="CLU_026673_3_4_1"/>